<evidence type="ECO:0000313" key="3">
    <source>
        <dbReference type="Proteomes" id="UP000799421"/>
    </source>
</evidence>
<name>A0A6A7BT47_9PEZI</name>
<accession>A0A6A7BT47</accession>
<feature type="region of interest" description="Disordered" evidence="1">
    <location>
        <begin position="42"/>
        <end position="150"/>
    </location>
</feature>
<dbReference type="EMBL" id="MU006008">
    <property type="protein sequence ID" value="KAF2858506.1"/>
    <property type="molecule type" value="Genomic_DNA"/>
</dbReference>
<feature type="compositionally biased region" description="Basic and acidic residues" evidence="1">
    <location>
        <begin position="63"/>
        <end position="86"/>
    </location>
</feature>
<proteinExistence type="predicted"/>
<evidence type="ECO:0000256" key="1">
    <source>
        <dbReference type="SAM" id="MobiDB-lite"/>
    </source>
</evidence>
<organism evidence="2 3">
    <name type="scientific">Piedraia hortae CBS 480.64</name>
    <dbReference type="NCBI Taxonomy" id="1314780"/>
    <lineage>
        <taxon>Eukaryota</taxon>
        <taxon>Fungi</taxon>
        <taxon>Dikarya</taxon>
        <taxon>Ascomycota</taxon>
        <taxon>Pezizomycotina</taxon>
        <taxon>Dothideomycetes</taxon>
        <taxon>Dothideomycetidae</taxon>
        <taxon>Capnodiales</taxon>
        <taxon>Piedraiaceae</taxon>
        <taxon>Piedraia</taxon>
    </lineage>
</organism>
<feature type="compositionally biased region" description="Basic and acidic residues" evidence="1">
    <location>
        <begin position="269"/>
        <end position="279"/>
    </location>
</feature>
<feature type="compositionally biased region" description="Basic residues" evidence="1">
    <location>
        <begin position="238"/>
        <end position="250"/>
    </location>
</feature>
<gene>
    <name evidence="2" type="ORF">K470DRAFT_272348</name>
</gene>
<evidence type="ECO:0000313" key="2">
    <source>
        <dbReference type="EMBL" id="KAF2858506.1"/>
    </source>
</evidence>
<protein>
    <submittedName>
        <fullName evidence="2">Uncharacterized protein</fullName>
    </submittedName>
</protein>
<reference evidence="2" key="1">
    <citation type="journal article" date="2020" name="Stud. Mycol.">
        <title>101 Dothideomycetes genomes: a test case for predicting lifestyles and emergence of pathogens.</title>
        <authorList>
            <person name="Haridas S."/>
            <person name="Albert R."/>
            <person name="Binder M."/>
            <person name="Bloem J."/>
            <person name="Labutti K."/>
            <person name="Salamov A."/>
            <person name="Andreopoulos B."/>
            <person name="Baker S."/>
            <person name="Barry K."/>
            <person name="Bills G."/>
            <person name="Bluhm B."/>
            <person name="Cannon C."/>
            <person name="Castanera R."/>
            <person name="Culley D."/>
            <person name="Daum C."/>
            <person name="Ezra D."/>
            <person name="Gonzalez J."/>
            <person name="Henrissat B."/>
            <person name="Kuo A."/>
            <person name="Liang C."/>
            <person name="Lipzen A."/>
            <person name="Lutzoni F."/>
            <person name="Magnuson J."/>
            <person name="Mondo S."/>
            <person name="Nolan M."/>
            <person name="Ohm R."/>
            <person name="Pangilinan J."/>
            <person name="Park H.-J."/>
            <person name="Ramirez L."/>
            <person name="Alfaro M."/>
            <person name="Sun H."/>
            <person name="Tritt A."/>
            <person name="Yoshinaga Y."/>
            <person name="Zwiers L.-H."/>
            <person name="Turgeon B."/>
            <person name="Goodwin S."/>
            <person name="Spatafora J."/>
            <person name="Crous P."/>
            <person name="Grigoriev I."/>
        </authorList>
    </citation>
    <scope>NUCLEOTIDE SEQUENCE</scope>
    <source>
        <strain evidence="2">CBS 480.64</strain>
    </source>
</reference>
<sequence length="330" mass="35606">MSSLLPGSRNERLLMRQRGAGARRIVAQFEFDLGLGGSPAGGCQEVKDAPEGRAAGQSNGDEEGVKAVEDAKFSGEDAKVIDEHVKGTARKREVKSKAGKEVTAAKPKPRATGASSRKRKTKTMPDIDQIDPGDEGKPPRGRALTAKTPNAVVEASEFADEVVVEEEIRRPGKRSVRAKGGDGKELPAANTAKRKENTPTGNRAKRTATEDIEHISPAPKRRTKAAKAAQPVSDAARGKPKNVAARKRVHREIDVLDDAEHDSEDIIQEESRRPTRQPDTDDAGTAQKSSKPAHRPPLGQANANKSPKKRSKRVSEMDLDELLDNVALLK</sequence>
<keyword evidence="3" id="KW-1185">Reference proteome</keyword>
<feature type="region of interest" description="Disordered" evidence="1">
    <location>
        <begin position="163"/>
        <end position="318"/>
    </location>
</feature>
<dbReference type="Proteomes" id="UP000799421">
    <property type="component" value="Unassembled WGS sequence"/>
</dbReference>
<dbReference type="AlphaFoldDB" id="A0A6A7BT47"/>
<feature type="compositionally biased region" description="Acidic residues" evidence="1">
    <location>
        <begin position="255"/>
        <end position="268"/>
    </location>
</feature>